<feature type="region of interest" description="Disordered" evidence="1">
    <location>
        <begin position="288"/>
        <end position="307"/>
    </location>
</feature>
<keyword evidence="2" id="KW-0472">Membrane</keyword>
<accession>A0AAD7MN54</accession>
<reference evidence="3" key="1">
    <citation type="submission" date="2023-03" db="EMBL/GenBank/DDBJ databases">
        <title>Massive genome expansion in bonnet fungi (Mycena s.s.) driven by repeated elements and novel gene families across ecological guilds.</title>
        <authorList>
            <consortium name="Lawrence Berkeley National Laboratory"/>
            <person name="Harder C.B."/>
            <person name="Miyauchi S."/>
            <person name="Viragh M."/>
            <person name="Kuo A."/>
            <person name="Thoen E."/>
            <person name="Andreopoulos B."/>
            <person name="Lu D."/>
            <person name="Skrede I."/>
            <person name="Drula E."/>
            <person name="Henrissat B."/>
            <person name="Morin E."/>
            <person name="Kohler A."/>
            <person name="Barry K."/>
            <person name="LaButti K."/>
            <person name="Morin E."/>
            <person name="Salamov A."/>
            <person name="Lipzen A."/>
            <person name="Mereny Z."/>
            <person name="Hegedus B."/>
            <person name="Baldrian P."/>
            <person name="Stursova M."/>
            <person name="Weitz H."/>
            <person name="Taylor A."/>
            <person name="Grigoriev I.V."/>
            <person name="Nagy L.G."/>
            <person name="Martin F."/>
            <person name="Kauserud H."/>
        </authorList>
    </citation>
    <scope>NUCLEOTIDE SEQUENCE</scope>
    <source>
        <strain evidence="3">CBHHK182m</strain>
    </source>
</reference>
<protein>
    <submittedName>
        <fullName evidence="3">Uncharacterized protein</fullName>
    </submittedName>
</protein>
<feature type="transmembrane region" description="Helical" evidence="2">
    <location>
        <begin position="200"/>
        <end position="220"/>
    </location>
</feature>
<dbReference type="AlphaFoldDB" id="A0AAD7MN54"/>
<sequence length="307" mass="33917">MSGARESFVGVYVENLFYGFYVSLFIESIVILIRTPTSRNRKQMYVLATTILLFALITARCMLDNIPSWIAISDAGIDFSPTVGPVGLASVASEFCVTLVADAFIIFRTFVVWNKNWKVIIVPSLVYAATLGCTIWGLHSLAVFNPADNVFKIIEPYNVFIYLTLITNVLCTLLISYRILTIRRSVSGSLRSDGITSKIITVIVESAAMYTLLLIALLITNSTGSYILYILTDVLPPTIGLVFSYIIIRVSRGTSYGDDSTRRVESTSGRDRQTVELERIDQHHSVDSSVVGGENMNPKKHANASMA</sequence>
<gene>
    <name evidence="3" type="ORF">B0H16DRAFT_1895180</name>
</gene>
<feature type="compositionally biased region" description="Basic and acidic residues" evidence="1">
    <location>
        <begin position="259"/>
        <end position="279"/>
    </location>
</feature>
<dbReference type="Proteomes" id="UP001215598">
    <property type="component" value="Unassembled WGS sequence"/>
</dbReference>
<feature type="transmembrane region" description="Helical" evidence="2">
    <location>
        <begin position="16"/>
        <end position="33"/>
    </location>
</feature>
<dbReference type="EMBL" id="JARKIB010000196">
    <property type="protein sequence ID" value="KAJ7725169.1"/>
    <property type="molecule type" value="Genomic_DNA"/>
</dbReference>
<feature type="transmembrane region" description="Helical" evidence="2">
    <location>
        <begin position="86"/>
        <end position="107"/>
    </location>
</feature>
<feature type="transmembrane region" description="Helical" evidence="2">
    <location>
        <begin position="159"/>
        <end position="180"/>
    </location>
</feature>
<feature type="compositionally biased region" description="Basic residues" evidence="1">
    <location>
        <begin position="298"/>
        <end position="307"/>
    </location>
</feature>
<feature type="region of interest" description="Disordered" evidence="1">
    <location>
        <begin position="255"/>
        <end position="279"/>
    </location>
</feature>
<comment type="caution">
    <text evidence="3">The sequence shown here is derived from an EMBL/GenBank/DDBJ whole genome shotgun (WGS) entry which is preliminary data.</text>
</comment>
<keyword evidence="2" id="KW-0812">Transmembrane</keyword>
<name>A0AAD7MN54_9AGAR</name>
<evidence type="ECO:0000256" key="2">
    <source>
        <dbReference type="SAM" id="Phobius"/>
    </source>
</evidence>
<organism evidence="3 4">
    <name type="scientific">Mycena metata</name>
    <dbReference type="NCBI Taxonomy" id="1033252"/>
    <lineage>
        <taxon>Eukaryota</taxon>
        <taxon>Fungi</taxon>
        <taxon>Dikarya</taxon>
        <taxon>Basidiomycota</taxon>
        <taxon>Agaricomycotina</taxon>
        <taxon>Agaricomycetes</taxon>
        <taxon>Agaricomycetidae</taxon>
        <taxon>Agaricales</taxon>
        <taxon>Marasmiineae</taxon>
        <taxon>Mycenaceae</taxon>
        <taxon>Mycena</taxon>
    </lineage>
</organism>
<keyword evidence="2" id="KW-1133">Transmembrane helix</keyword>
<proteinExistence type="predicted"/>
<feature type="transmembrane region" description="Helical" evidence="2">
    <location>
        <begin position="45"/>
        <end position="66"/>
    </location>
</feature>
<feature type="transmembrane region" description="Helical" evidence="2">
    <location>
        <begin position="226"/>
        <end position="248"/>
    </location>
</feature>
<evidence type="ECO:0000256" key="1">
    <source>
        <dbReference type="SAM" id="MobiDB-lite"/>
    </source>
</evidence>
<evidence type="ECO:0000313" key="4">
    <source>
        <dbReference type="Proteomes" id="UP001215598"/>
    </source>
</evidence>
<evidence type="ECO:0000313" key="3">
    <source>
        <dbReference type="EMBL" id="KAJ7725169.1"/>
    </source>
</evidence>
<feature type="transmembrane region" description="Helical" evidence="2">
    <location>
        <begin position="119"/>
        <end position="139"/>
    </location>
</feature>
<keyword evidence="4" id="KW-1185">Reference proteome</keyword>